<evidence type="ECO:0000313" key="2">
    <source>
        <dbReference type="EMBL" id="QJH92511.1"/>
    </source>
</evidence>
<reference evidence="1" key="1">
    <citation type="submission" date="2020-03" db="EMBL/GenBank/DDBJ databases">
        <title>The deep terrestrial virosphere.</title>
        <authorList>
            <person name="Holmfeldt K."/>
            <person name="Nilsson E."/>
            <person name="Simone D."/>
            <person name="Lopez-Fernandez M."/>
            <person name="Wu X."/>
            <person name="de Brujin I."/>
            <person name="Lundin D."/>
            <person name="Andersson A."/>
            <person name="Bertilsson S."/>
            <person name="Dopson M."/>
        </authorList>
    </citation>
    <scope>NUCLEOTIDE SEQUENCE</scope>
    <source>
        <strain evidence="1">MM171A00102</strain>
        <strain evidence="2">MM171B00096</strain>
    </source>
</reference>
<dbReference type="EMBL" id="MT143709">
    <property type="protein sequence ID" value="QJB01466.1"/>
    <property type="molecule type" value="Genomic_DNA"/>
</dbReference>
<sequence>MATIDDNIQKLMDFANQAINNARSAEGRIATFIPNVTGADLKYEWQKPNMPAPTSLGDLLAPDTSGETIKFLDNESEKWIDKYFPEINACLKTAPEEWLCGIITGQKPFGLSPEVFEAVWHEGRDREYRARNSAVRQLNSEFSARGFSLPAGAHIAAITQAERAASDAVGEVNRTQTVKDAEIKLDLLKFAEEQAIRLKLGIIQAMADFYRQWVDLPNKDYEAGRLKTQAYAAFQSSLASYYNVQLGFEELRLQAANLRMNGKLDESRLRVQAGSGDTRNAALGQAVQAYGDIAASASGSAGTLQANIVTGAGTGL</sequence>
<name>A0A6M3M849_9ZZZZ</name>
<organism evidence="1">
    <name type="scientific">viral metagenome</name>
    <dbReference type="NCBI Taxonomy" id="1070528"/>
    <lineage>
        <taxon>unclassified sequences</taxon>
        <taxon>metagenomes</taxon>
        <taxon>organismal metagenomes</taxon>
    </lineage>
</organism>
<proteinExistence type="predicted"/>
<protein>
    <submittedName>
        <fullName evidence="1">Putative structural protein</fullName>
    </submittedName>
</protein>
<accession>A0A6M3M849</accession>
<dbReference type="AlphaFoldDB" id="A0A6M3M849"/>
<gene>
    <name evidence="1" type="ORF">MM171A00102_0025</name>
    <name evidence="2" type="ORF">MM171B00096_0073</name>
</gene>
<evidence type="ECO:0000313" key="1">
    <source>
        <dbReference type="EMBL" id="QJB01466.1"/>
    </source>
</evidence>
<dbReference type="EMBL" id="MT143896">
    <property type="protein sequence ID" value="QJH92511.1"/>
    <property type="molecule type" value="Genomic_DNA"/>
</dbReference>